<dbReference type="Proteomes" id="UP000515960">
    <property type="component" value="Chromosome"/>
</dbReference>
<evidence type="ECO:0000313" key="4">
    <source>
        <dbReference type="Proteomes" id="UP000515960"/>
    </source>
</evidence>
<dbReference type="NCBIfam" id="TIGR02675">
    <property type="entry name" value="tape_meas_nterm"/>
    <property type="match status" value="1"/>
</dbReference>
<keyword evidence="4" id="KW-1185">Reference proteome</keyword>
<dbReference type="AlphaFoldDB" id="A0A7G9B831"/>
<dbReference type="Pfam" id="PF20155">
    <property type="entry name" value="TMP_3"/>
    <property type="match status" value="1"/>
</dbReference>
<evidence type="ECO:0000259" key="2">
    <source>
        <dbReference type="Pfam" id="PF20155"/>
    </source>
</evidence>
<protein>
    <submittedName>
        <fullName evidence="3">Tape measure protein</fullName>
    </submittedName>
</protein>
<organism evidence="3 4">
    <name type="scientific">Oscillibacter hominis</name>
    <dbReference type="NCBI Taxonomy" id="2763056"/>
    <lineage>
        <taxon>Bacteria</taxon>
        <taxon>Bacillati</taxon>
        <taxon>Bacillota</taxon>
        <taxon>Clostridia</taxon>
        <taxon>Eubacteriales</taxon>
        <taxon>Oscillospiraceae</taxon>
        <taxon>Oscillibacter</taxon>
    </lineage>
</organism>
<proteinExistence type="predicted"/>
<feature type="domain" description="Tape measure protein N-terminal" evidence="2">
    <location>
        <begin position="253"/>
        <end position="425"/>
    </location>
</feature>
<gene>
    <name evidence="3" type="ORF">H8790_06880</name>
</gene>
<dbReference type="EMBL" id="CP060490">
    <property type="protein sequence ID" value="QNL45712.1"/>
    <property type="molecule type" value="Genomic_DNA"/>
</dbReference>
<reference evidence="3 4" key="1">
    <citation type="submission" date="2020-08" db="EMBL/GenBank/DDBJ databases">
        <authorList>
            <person name="Liu C."/>
            <person name="Sun Q."/>
        </authorList>
    </citation>
    <scope>NUCLEOTIDE SEQUENCE [LARGE SCALE GENOMIC DNA]</scope>
    <source>
        <strain evidence="3 4">NSJ-62</strain>
    </source>
</reference>
<dbReference type="KEGG" id="ohi:H8790_06880"/>
<sequence length="691" mass="73337">MAEDVGIVISLKDGVSPVLKSIAGNVKSFDKDMENLEESVEGYSKAQQKLVKDSAELKSSLIQADVKVKEATKSYKKLKDEASRGAMDEAIKEQQELKQKLADVNVQLQTNVSGYKAMNKAALDSAVSARKAENQSGVLGSSLGKRFAASGIFNMLAGSVSGAANQFFSSALGVPEADFLSQTIGGAISGAAAGAVAGPLGALAGAGFGMFSGAISGGTQIESAKDDAFKSYYNNLYDEAAQRQAASLESGSATAAQREKDKISFATLFGDQGTADSYLSDLVDMANYTPFYYDDLTAMSKTLATYGYGADSILPVLTTIGDAGAALGQSTADMTTVAQALGRMKSSGKTTLEYLNILNDRGIGAVGMLADKYGVDQGTMYSMISRGDVEGGRAVDIILEALEGKYAGSMEEMSQTFPGLTSTLEGLEQELANAMGKGYNDTRTSGLSDQIAAYGGELGNALIDLNGRIGEHKASMDNLSDQYQREALSAVLLGQETSLYDDKTSQRLQEMGERYAELKERSDAGDEAAVNEMAELKGQAESLATAAYESSDQYSAMIDAQQDSVAATRELTAAFGGWSNSYRLQQEKSKGRASTFGPYTGDPEDYDFSEARYRAKAYGMHRVPYNNYAALLHEGERVLTAREARELDRRSGGVSVQVTGNSFSVRSDGDLDEIGEAIAYAIERKLYAGVS</sequence>
<dbReference type="InterPro" id="IPR013491">
    <property type="entry name" value="Tape_meas_N"/>
</dbReference>
<name>A0A7G9B831_9FIRM</name>
<keyword evidence="1" id="KW-0175">Coiled coil</keyword>
<dbReference type="RefSeq" id="WP_187334140.1">
    <property type="nucleotide sequence ID" value="NZ_CP060490.1"/>
</dbReference>
<evidence type="ECO:0000313" key="3">
    <source>
        <dbReference type="EMBL" id="QNL45712.1"/>
    </source>
</evidence>
<feature type="coiled-coil region" evidence="1">
    <location>
        <begin position="26"/>
        <end position="111"/>
    </location>
</feature>
<accession>A0A7G9B831</accession>
<evidence type="ECO:0000256" key="1">
    <source>
        <dbReference type="SAM" id="Coils"/>
    </source>
</evidence>